<feature type="signal peptide" evidence="3">
    <location>
        <begin position="1"/>
        <end position="27"/>
    </location>
</feature>
<feature type="transmembrane region" description="Helical" evidence="2">
    <location>
        <begin position="398"/>
        <end position="418"/>
    </location>
</feature>
<dbReference type="AlphaFoldDB" id="A0A1N6R7B3"/>
<keyword evidence="2" id="KW-0472">Membrane</keyword>
<evidence type="ECO:0000313" key="5">
    <source>
        <dbReference type="Proteomes" id="UP000186895"/>
    </source>
</evidence>
<evidence type="ECO:0008006" key="6">
    <source>
        <dbReference type="Google" id="ProtNLM"/>
    </source>
</evidence>
<evidence type="ECO:0000256" key="3">
    <source>
        <dbReference type="SAM" id="SignalP"/>
    </source>
</evidence>
<reference evidence="4 5" key="1">
    <citation type="submission" date="2017-01" db="EMBL/GenBank/DDBJ databases">
        <authorList>
            <person name="Mah S.A."/>
            <person name="Swanson W.J."/>
            <person name="Moy G.W."/>
            <person name="Vacquier V.D."/>
        </authorList>
    </citation>
    <scope>NUCLEOTIDE SEQUENCE [LARGE SCALE GENOMIC DNA]</scope>
    <source>
        <strain evidence="4 5">DSM 7027</strain>
    </source>
</reference>
<keyword evidence="5" id="KW-1185">Reference proteome</keyword>
<dbReference type="EMBL" id="FTMN01000003">
    <property type="protein sequence ID" value="SIQ24727.1"/>
    <property type="molecule type" value="Genomic_DNA"/>
</dbReference>
<sequence length="423" mass="46309">MLNDRFNRLVFIICSFFSCFYILPVNASGQAIFTTAAQVLKVKKHGQKIRVDYAVKTTPENSHIPRHKVLSADFKEADLVPLMASLKGRNPGALVVTTAAAGAAAGAGWLIDELTGQITKSSPTNIDDHVEGYYYQTKQASTPSCISPQHCYLIAPQSLPNCGPNGTCPQTSHGLKEIFGRMEPSVTYSNGQTFWWQKKACNSTNPLCNIDPSDIVLPGTNEPVPDEDLLPKMVEELLKMPASYLWDLFRQKSGDPSPNPVIDTTINDWLKEVAKNDPNVEYVGPGRITITNPDGSTTTGEYTPPSEDTANKPDAEPEWPGFCDWASVVCDWIEWTKEEEENLDPDDFPVEELTLDDIKEDYSSGLGAGSCPAPITTSFNGQSIKYEFTVACENVSTYFKPLVISIAGIIATMIIVGAQRRGA</sequence>
<dbReference type="NCBIfam" id="NF041109">
    <property type="entry name" value="VF_TspB_C_term"/>
    <property type="match status" value="1"/>
</dbReference>
<dbReference type="Proteomes" id="UP000186895">
    <property type="component" value="Unassembled WGS sequence"/>
</dbReference>
<dbReference type="RefSeq" id="WP_139327149.1">
    <property type="nucleotide sequence ID" value="NZ_FTMN01000003.1"/>
</dbReference>
<protein>
    <recommendedName>
        <fullName evidence="6">TspB protein</fullName>
    </recommendedName>
</protein>
<gene>
    <name evidence="4" type="ORF">SAMN05421647_103153</name>
</gene>
<keyword evidence="2" id="KW-0812">Transmembrane</keyword>
<evidence type="ECO:0000313" key="4">
    <source>
        <dbReference type="EMBL" id="SIQ24727.1"/>
    </source>
</evidence>
<evidence type="ECO:0000256" key="1">
    <source>
        <dbReference type="SAM" id="MobiDB-lite"/>
    </source>
</evidence>
<organism evidence="4 5">
    <name type="scientific">Marinobacterium stanieri</name>
    <dbReference type="NCBI Taxonomy" id="49186"/>
    <lineage>
        <taxon>Bacteria</taxon>
        <taxon>Pseudomonadati</taxon>
        <taxon>Pseudomonadota</taxon>
        <taxon>Gammaproteobacteria</taxon>
        <taxon>Oceanospirillales</taxon>
        <taxon>Oceanospirillaceae</taxon>
        <taxon>Marinobacterium</taxon>
    </lineage>
</organism>
<dbReference type="STRING" id="49186.SAMN05421647_103153"/>
<feature type="chain" id="PRO_5009937875" description="TspB protein" evidence="3">
    <location>
        <begin position="28"/>
        <end position="423"/>
    </location>
</feature>
<dbReference type="PROSITE" id="PS51257">
    <property type="entry name" value="PROKAR_LIPOPROTEIN"/>
    <property type="match status" value="1"/>
</dbReference>
<proteinExistence type="predicted"/>
<keyword evidence="2" id="KW-1133">Transmembrane helix</keyword>
<accession>A0A1N6R7B3</accession>
<feature type="compositionally biased region" description="Polar residues" evidence="1">
    <location>
        <begin position="289"/>
        <end position="301"/>
    </location>
</feature>
<name>A0A1N6R7B3_9GAMM</name>
<keyword evidence="3" id="KW-0732">Signal</keyword>
<evidence type="ECO:0000256" key="2">
    <source>
        <dbReference type="SAM" id="Phobius"/>
    </source>
</evidence>
<feature type="region of interest" description="Disordered" evidence="1">
    <location>
        <begin position="284"/>
        <end position="316"/>
    </location>
</feature>